<evidence type="ECO:0000256" key="8">
    <source>
        <dbReference type="ARBA" id="ARBA00037260"/>
    </source>
</evidence>
<sequence length="366" mass="38786">MKPMATNGMAPSFFPANFLLQMQQPLPHHPQQQEHHHHHHDAGHHEHEVAHHLLAPPPPALVSPFLHDFGGAMAAPPMLGGGLGKLMYPDGAGDDGNSLQQHAAAADPQQQDGGAGSDDEEGSAAAGGGCGGERKRRLSVEQVRTLERSFEVANKLEPERKAQLARALGLQPRQVAIWFQNRRARWKTKQLEKDYDALRRQLDAARAENDALLAHNKKLHAEVMALKGGGGGGGGERQEAASELINLNVKETEASCSNRSENSSEINLDISRPPAPAPGADESPAAMNSHRGLPFYASAAVDQLLHSGHPSPAAAAAPKMELGHGAAADTPSAAGAAGSFGSLLCGAVVDEQPPFWPWADGHHNFQ</sequence>
<comment type="function">
    <text evidence="11">Transcription factor.</text>
</comment>
<organism evidence="15 16">
    <name type="scientific">Panicum virgatum</name>
    <name type="common">Blackwell switchgrass</name>
    <dbReference type="NCBI Taxonomy" id="38727"/>
    <lineage>
        <taxon>Eukaryota</taxon>
        <taxon>Viridiplantae</taxon>
        <taxon>Streptophyta</taxon>
        <taxon>Embryophyta</taxon>
        <taxon>Tracheophyta</taxon>
        <taxon>Spermatophyta</taxon>
        <taxon>Magnoliopsida</taxon>
        <taxon>Liliopsida</taxon>
        <taxon>Poales</taxon>
        <taxon>Poaceae</taxon>
        <taxon>PACMAD clade</taxon>
        <taxon>Panicoideae</taxon>
        <taxon>Panicodae</taxon>
        <taxon>Paniceae</taxon>
        <taxon>Panicinae</taxon>
        <taxon>Panicum</taxon>
        <taxon>Panicum sect. Hiantes</taxon>
    </lineage>
</organism>
<dbReference type="PROSITE" id="PS00027">
    <property type="entry name" value="HOMEOBOX_1"/>
    <property type="match status" value="1"/>
</dbReference>
<feature type="coiled-coil region" evidence="12">
    <location>
        <begin position="181"/>
        <end position="222"/>
    </location>
</feature>
<feature type="compositionally biased region" description="Polar residues" evidence="13">
    <location>
        <begin position="254"/>
        <end position="266"/>
    </location>
</feature>
<dbReference type="SUPFAM" id="SSF46689">
    <property type="entry name" value="Homeodomain-like"/>
    <property type="match status" value="1"/>
</dbReference>
<dbReference type="Proteomes" id="UP000823388">
    <property type="component" value="Chromosome 9K"/>
</dbReference>
<dbReference type="SMART" id="SM00389">
    <property type="entry name" value="HOX"/>
    <property type="match status" value="1"/>
</dbReference>
<reference evidence="15" key="1">
    <citation type="submission" date="2020-05" db="EMBL/GenBank/DDBJ databases">
        <title>WGS assembly of Panicum virgatum.</title>
        <authorList>
            <person name="Lovell J.T."/>
            <person name="Jenkins J."/>
            <person name="Shu S."/>
            <person name="Juenger T.E."/>
            <person name="Schmutz J."/>
        </authorList>
    </citation>
    <scope>NUCLEOTIDE SEQUENCE</scope>
    <source>
        <strain evidence="15">AP13</strain>
    </source>
</reference>
<evidence type="ECO:0000256" key="6">
    <source>
        <dbReference type="ARBA" id="ARBA00023242"/>
    </source>
</evidence>
<dbReference type="GO" id="GO:0045893">
    <property type="term" value="P:positive regulation of DNA-templated transcription"/>
    <property type="evidence" value="ECO:0007669"/>
    <property type="project" value="TreeGrafter"/>
</dbReference>
<feature type="region of interest" description="Disordered" evidence="13">
    <location>
        <begin position="253"/>
        <end position="289"/>
    </location>
</feature>
<dbReference type="OrthoDB" id="6159439at2759"/>
<evidence type="ECO:0000256" key="1">
    <source>
        <dbReference type="ARBA" id="ARBA00004123"/>
    </source>
</evidence>
<evidence type="ECO:0000259" key="14">
    <source>
        <dbReference type="PROSITE" id="PS50071"/>
    </source>
</evidence>
<dbReference type="Pfam" id="PF00046">
    <property type="entry name" value="Homeodomain"/>
    <property type="match status" value="1"/>
</dbReference>
<dbReference type="GO" id="GO:0005634">
    <property type="term" value="C:nucleus"/>
    <property type="evidence" value="ECO:0007669"/>
    <property type="project" value="UniProtKB-SubCell"/>
</dbReference>
<dbReference type="PANTHER" id="PTHR24326">
    <property type="entry name" value="HOMEOBOX-LEUCINE ZIPPER PROTEIN"/>
    <property type="match status" value="1"/>
</dbReference>
<dbReference type="EMBL" id="CM029053">
    <property type="protein sequence ID" value="KAG2549233.1"/>
    <property type="molecule type" value="Genomic_DNA"/>
</dbReference>
<feature type="DNA-binding region" description="Homeobox" evidence="9">
    <location>
        <begin position="131"/>
        <end position="190"/>
    </location>
</feature>
<keyword evidence="12" id="KW-0175">Coiled coil</keyword>
<feature type="domain" description="Homeobox" evidence="14">
    <location>
        <begin position="129"/>
        <end position="189"/>
    </location>
</feature>
<dbReference type="AlphaFoldDB" id="A0A8T0NJ27"/>
<evidence type="ECO:0000256" key="12">
    <source>
        <dbReference type="SAM" id="Coils"/>
    </source>
</evidence>
<dbReference type="InterPro" id="IPR003106">
    <property type="entry name" value="Leu_zip_homeo"/>
</dbReference>
<dbReference type="GO" id="GO:0000981">
    <property type="term" value="F:DNA-binding transcription factor activity, RNA polymerase II-specific"/>
    <property type="evidence" value="ECO:0007669"/>
    <property type="project" value="UniProtKB-UniRule"/>
</dbReference>
<dbReference type="InterPro" id="IPR017970">
    <property type="entry name" value="Homeobox_CS"/>
</dbReference>
<feature type="region of interest" description="Disordered" evidence="13">
    <location>
        <begin position="27"/>
        <end position="50"/>
    </location>
</feature>
<dbReference type="InterPro" id="IPR001356">
    <property type="entry name" value="HD"/>
</dbReference>
<keyword evidence="2 11" id="KW-0805">Transcription regulation</keyword>
<evidence type="ECO:0000256" key="10">
    <source>
        <dbReference type="RuleBase" id="RU000682"/>
    </source>
</evidence>
<keyword evidence="16" id="KW-1185">Reference proteome</keyword>
<gene>
    <name evidence="15" type="ORF">PVAP13_9KG167413</name>
</gene>
<feature type="region of interest" description="Disordered" evidence="13">
    <location>
        <begin position="90"/>
        <end position="137"/>
    </location>
</feature>
<protein>
    <recommendedName>
        <fullName evidence="11">Homeobox-leucine zipper protein</fullName>
    </recommendedName>
    <alternativeName>
        <fullName evidence="11">HD-ZIP protein</fullName>
    </alternativeName>
    <alternativeName>
        <fullName evidence="11">Homeodomain transcription factor</fullName>
    </alternativeName>
</protein>
<evidence type="ECO:0000313" key="16">
    <source>
        <dbReference type="Proteomes" id="UP000823388"/>
    </source>
</evidence>
<comment type="caution">
    <text evidence="15">The sequence shown here is derived from an EMBL/GenBank/DDBJ whole genome shotgun (WGS) entry which is preliminary data.</text>
</comment>
<name>A0A8T0NJ27_PANVG</name>
<dbReference type="Pfam" id="PF02183">
    <property type="entry name" value="HALZ"/>
    <property type="match status" value="1"/>
</dbReference>
<dbReference type="InterPro" id="IPR009057">
    <property type="entry name" value="Homeodomain-like_sf"/>
</dbReference>
<proteinExistence type="inferred from homology"/>
<evidence type="ECO:0000256" key="4">
    <source>
        <dbReference type="ARBA" id="ARBA00023155"/>
    </source>
</evidence>
<evidence type="ECO:0000256" key="5">
    <source>
        <dbReference type="ARBA" id="ARBA00023163"/>
    </source>
</evidence>
<comment type="function">
    <text evidence="8">Probable transcription factor.</text>
</comment>
<dbReference type="PROSITE" id="PS50071">
    <property type="entry name" value="HOMEOBOX_2"/>
    <property type="match status" value="1"/>
</dbReference>
<keyword evidence="3 9" id="KW-0238">DNA-binding</keyword>
<accession>A0A8T0NJ27</accession>
<comment type="subcellular location">
    <subcellularLocation>
        <location evidence="1 9 10">Nucleus</location>
    </subcellularLocation>
</comment>
<dbReference type="Gene3D" id="1.10.10.60">
    <property type="entry name" value="Homeodomain-like"/>
    <property type="match status" value="1"/>
</dbReference>
<dbReference type="PANTHER" id="PTHR24326:SF225">
    <property type="entry name" value="HOMEOBOX-LEUCINE ZIPPER PROTEIN HOX23"/>
    <property type="match status" value="1"/>
</dbReference>
<keyword evidence="4 9" id="KW-0371">Homeobox</keyword>
<dbReference type="CDD" id="cd00086">
    <property type="entry name" value="homeodomain"/>
    <property type="match status" value="1"/>
</dbReference>
<dbReference type="InterPro" id="IPR045224">
    <property type="entry name" value="HDZip_class_I_plant"/>
</dbReference>
<evidence type="ECO:0000256" key="9">
    <source>
        <dbReference type="PROSITE-ProRule" id="PRU00108"/>
    </source>
</evidence>
<dbReference type="PRINTS" id="PR00031">
    <property type="entry name" value="HTHREPRESSR"/>
</dbReference>
<feature type="compositionally biased region" description="Low complexity" evidence="13">
    <location>
        <begin position="103"/>
        <end position="112"/>
    </location>
</feature>
<evidence type="ECO:0000256" key="2">
    <source>
        <dbReference type="ARBA" id="ARBA00023015"/>
    </source>
</evidence>
<dbReference type="GO" id="GO:0043565">
    <property type="term" value="F:sequence-specific DNA binding"/>
    <property type="evidence" value="ECO:0007669"/>
    <property type="project" value="InterPro"/>
</dbReference>
<evidence type="ECO:0000256" key="11">
    <source>
        <dbReference type="RuleBase" id="RU369038"/>
    </source>
</evidence>
<dbReference type="InterPro" id="IPR000047">
    <property type="entry name" value="HTH_motif"/>
</dbReference>
<dbReference type="FunFam" id="1.10.10.60:FF:000200">
    <property type="entry name" value="Homeobox-leucine zipper protein ATHB-13"/>
    <property type="match status" value="1"/>
</dbReference>
<keyword evidence="5 11" id="KW-0804">Transcription</keyword>
<evidence type="ECO:0000256" key="13">
    <source>
        <dbReference type="SAM" id="MobiDB-lite"/>
    </source>
</evidence>
<evidence type="ECO:0000256" key="3">
    <source>
        <dbReference type="ARBA" id="ARBA00023125"/>
    </source>
</evidence>
<evidence type="ECO:0000313" key="15">
    <source>
        <dbReference type="EMBL" id="KAG2549233.1"/>
    </source>
</evidence>
<keyword evidence="6 9" id="KW-0539">Nucleus</keyword>
<comment type="similarity">
    <text evidence="7 11">Belongs to the HD-ZIP homeobox family. Class I subfamily.</text>
</comment>
<evidence type="ECO:0000256" key="7">
    <source>
        <dbReference type="ARBA" id="ARBA00025748"/>
    </source>
</evidence>